<gene>
    <name evidence="5" type="ORF">CLF_106776</name>
</gene>
<dbReference type="PROSITE" id="PS51860">
    <property type="entry name" value="REM_1"/>
    <property type="match status" value="1"/>
</dbReference>
<dbReference type="GO" id="GO:0007165">
    <property type="term" value="P:signal transduction"/>
    <property type="evidence" value="ECO:0007669"/>
    <property type="project" value="InterPro"/>
</dbReference>
<feature type="non-terminal residue" evidence="5">
    <location>
        <position position="1389"/>
    </location>
</feature>
<feature type="compositionally biased region" description="Basic and acidic residues" evidence="3">
    <location>
        <begin position="363"/>
        <end position="378"/>
    </location>
</feature>
<keyword evidence="5" id="KW-0418">Kinase</keyword>
<feature type="region of interest" description="Disordered" evidence="3">
    <location>
        <begin position="354"/>
        <end position="382"/>
    </location>
</feature>
<keyword evidence="6" id="KW-1185">Reference proteome</keyword>
<evidence type="ECO:0000313" key="5">
    <source>
        <dbReference type="EMBL" id="GAA51771.1"/>
    </source>
</evidence>
<keyword evidence="1 2" id="KW-0175">Coiled coil</keyword>
<feature type="compositionally biased region" description="Low complexity" evidence="3">
    <location>
        <begin position="249"/>
        <end position="270"/>
    </location>
</feature>
<evidence type="ECO:0000256" key="1">
    <source>
        <dbReference type="PROSITE-ProRule" id="PRU01207"/>
    </source>
</evidence>
<feature type="compositionally biased region" description="Polar residues" evidence="3">
    <location>
        <begin position="306"/>
        <end position="316"/>
    </location>
</feature>
<protein>
    <submittedName>
        <fullName evidence="5">Protein kinase N</fullName>
    </submittedName>
</protein>
<reference evidence="5" key="1">
    <citation type="journal article" date="2011" name="Genome Biol.">
        <title>The draft genome of the carcinogenic human liver fluke Clonorchis sinensis.</title>
        <authorList>
            <person name="Wang X."/>
            <person name="Chen W."/>
            <person name="Huang Y."/>
            <person name="Sun J."/>
            <person name="Men J."/>
            <person name="Liu H."/>
            <person name="Luo F."/>
            <person name="Guo L."/>
            <person name="Lv X."/>
            <person name="Deng C."/>
            <person name="Zhou C."/>
            <person name="Fan Y."/>
            <person name="Li X."/>
            <person name="Huang L."/>
            <person name="Hu Y."/>
            <person name="Liang C."/>
            <person name="Hu X."/>
            <person name="Xu J."/>
            <person name="Yu X."/>
        </authorList>
    </citation>
    <scope>NUCLEOTIDE SEQUENCE [LARGE SCALE GENOMIC DNA]</scope>
    <source>
        <strain evidence="5">Henan</strain>
    </source>
</reference>
<dbReference type="InterPro" id="IPR036274">
    <property type="entry name" value="HR1_rpt_sf"/>
</dbReference>
<dbReference type="Proteomes" id="UP000008909">
    <property type="component" value="Unassembled WGS sequence"/>
</dbReference>
<feature type="coiled-coil region" evidence="2">
    <location>
        <begin position="1197"/>
        <end position="1224"/>
    </location>
</feature>
<accession>G7YFN8</accession>
<sequence length="1389" mass="156511">MAVRRTCLYIEGAMRSQNKKNVIKNKTNSPLPNHIDQCKCSSLIDVLATKLELLSKALTDANTKNAAIWTKVDKELFSLNEYLALPTPGLLAAKKVIRLSDAAIKTASYYASSRTHVTSQCRLLSAVIDGPQQMWAKWLSIERETGCLYIEGAMRSQNKKNVIKNKTNSPLPNHIDQCKCSSLIDVLATKLELLSKALTDANTKNAAIWTKVDKELFSLNEYLALPTPGLLAAKKVIRLSDAAIKTATPKQTTATPDSSFYSTSSDPSNSKCSGALERASLTWTERPKYVELSALLSVTDVKGAPVNSTPKSQPSWIGSDKRSQVVKPTGQPITCADVDIGECCENRITTEAVKLPSSSSTPSKDHDSQSLKPDHGEPDSPSYTQLAMLVAGTRMFTQARKKGDCGQTNHIQLAKSETCWLASVWSTVAPRVHHSHSSPPEDDHFLIRTLGQLSSSCHFTHLLLLSYQYVVARSFTSLNLQALTHKSSCHGNEYPFSDCGNPDDRYGAVQKPKYVNAMTAWLHHTQTPPTTIFFRISTATSCPIEPVVETTTANFSPGPNRLLPAAFRLTRPNHASIGMLPTGVTKSTAHCLLLPPFAQSTVPANPVQSCFILTVIVWPCFTVCHPPLRNKYYYYFICHWARNPEPKTWIRNFCRTDFSGVRIFLDQVKLGPASVEDLCRTIIQKVHETDAIFVPKKLARSRVSRKPPKRIRRLLEKKSQLFFKKLTTGDAEDELVFRKMRNRCKSEIRQWNIRKQATILDLARKNRNVLFKYMRHRRRNKPSAFSLRERNGEPTSDPIVVSEFYRDHYAGVLSSPCLLFADDLKSWISNASALRIDVVKAFAVLRMIRRTFSRITRMDFQILYGAYVGPLLEYANPVVYSGHTKDVILIERVQRAATKMVAGLKSMDCETRLVVLDLFPLEHRRLRGDLLLTYALFEQGLARGFSPNPIQNTIGHLSTQVSTLESILPRAGNLKSSATPFFHLCLSGERQLRNDRNKTGPGNLGESLDIAHQSVNPWLTAEHDAYARELAVLYSIDPKLDYGTLLDELKKVLDSKKTRLQKLYKMKAGVHKIEGARVSSQRPVTEYGGASSLGHPRDSAIEKRSSKLATTDVVKSINEEVQDLTQDIGDLETSLLYLKHSSSSTGGVHTSSATSGSERLVRDQVAELQKALDIELQVRSGAQRLVERYKMGPRDVLEEAKRQCENANKKIGFIRNQMVRVKQQNEFNQQFFSRLAERLVLRISYASSSHHRRQRCFLSRTIVGERFVADVMTWRRNEGGYYQTVLWYLRTFLAKAHLFVHRPSPTLPPHPLYEMPRWLKWLRREFSDSLRVPKEGSSVYQLRRASVAGEHRAHLARKLLGTHSHVDDEDCLDDEWRRVKEAMLPAFRT</sequence>
<proteinExistence type="predicted"/>
<feature type="domain" description="REM-1" evidence="4">
    <location>
        <begin position="1151"/>
        <end position="1227"/>
    </location>
</feature>
<dbReference type="Gene3D" id="1.10.287.160">
    <property type="entry name" value="HR1 repeat"/>
    <property type="match status" value="1"/>
</dbReference>
<organism evidence="5 6">
    <name type="scientific">Clonorchis sinensis</name>
    <name type="common">Chinese liver fluke</name>
    <dbReference type="NCBI Taxonomy" id="79923"/>
    <lineage>
        <taxon>Eukaryota</taxon>
        <taxon>Metazoa</taxon>
        <taxon>Spiralia</taxon>
        <taxon>Lophotrochozoa</taxon>
        <taxon>Platyhelminthes</taxon>
        <taxon>Trematoda</taxon>
        <taxon>Digenea</taxon>
        <taxon>Opisthorchiida</taxon>
        <taxon>Opisthorchiata</taxon>
        <taxon>Opisthorchiidae</taxon>
        <taxon>Clonorchis</taxon>
    </lineage>
</organism>
<dbReference type="CDD" id="cd11623">
    <property type="entry name" value="HR1_PKN_2"/>
    <property type="match status" value="1"/>
</dbReference>
<feature type="region of interest" description="Disordered" evidence="3">
    <location>
        <begin position="249"/>
        <end position="271"/>
    </location>
</feature>
<dbReference type="GO" id="GO:0016301">
    <property type="term" value="F:kinase activity"/>
    <property type="evidence" value="ECO:0007669"/>
    <property type="project" value="UniProtKB-KW"/>
</dbReference>
<dbReference type="EMBL" id="DF143199">
    <property type="protein sequence ID" value="GAA51771.1"/>
    <property type="molecule type" value="Genomic_DNA"/>
</dbReference>
<dbReference type="InterPro" id="IPR011072">
    <property type="entry name" value="HR1_rho-bd"/>
</dbReference>
<name>G7YFN8_CLOSI</name>
<evidence type="ECO:0000256" key="3">
    <source>
        <dbReference type="SAM" id="MobiDB-lite"/>
    </source>
</evidence>
<keyword evidence="5" id="KW-0808">Transferase</keyword>
<evidence type="ECO:0000256" key="2">
    <source>
        <dbReference type="SAM" id="Coils"/>
    </source>
</evidence>
<dbReference type="SUPFAM" id="SSF46585">
    <property type="entry name" value="HR1 repeat"/>
    <property type="match status" value="1"/>
</dbReference>
<evidence type="ECO:0000313" key="6">
    <source>
        <dbReference type="Proteomes" id="UP000008909"/>
    </source>
</evidence>
<feature type="region of interest" description="Disordered" evidence="3">
    <location>
        <begin position="303"/>
        <end position="324"/>
    </location>
</feature>
<evidence type="ECO:0000259" key="4">
    <source>
        <dbReference type="PROSITE" id="PS51860"/>
    </source>
</evidence>
<reference key="2">
    <citation type="submission" date="2011-10" db="EMBL/GenBank/DDBJ databases">
        <title>The genome and transcriptome sequence of Clonorchis sinensis provide insights into the carcinogenic liver fluke.</title>
        <authorList>
            <person name="Wang X."/>
            <person name="Huang Y."/>
            <person name="Chen W."/>
            <person name="Liu H."/>
            <person name="Guo L."/>
            <person name="Chen Y."/>
            <person name="Luo F."/>
            <person name="Zhou W."/>
            <person name="Sun J."/>
            <person name="Mao Q."/>
            <person name="Liang P."/>
            <person name="Zhou C."/>
            <person name="Tian Y."/>
            <person name="Men J."/>
            <person name="Lv X."/>
            <person name="Huang L."/>
            <person name="Zhou J."/>
            <person name="Hu Y."/>
            <person name="Li R."/>
            <person name="Zhang F."/>
            <person name="Lei H."/>
            <person name="Li X."/>
            <person name="Hu X."/>
            <person name="Liang C."/>
            <person name="Xu J."/>
            <person name="Wu Z."/>
            <person name="Yu X."/>
        </authorList>
    </citation>
    <scope>NUCLEOTIDE SEQUENCE</scope>
    <source>
        <strain>Henan</strain>
    </source>
</reference>